<evidence type="ECO:0000313" key="1">
    <source>
        <dbReference type="EMBL" id="MBD2858504.1"/>
    </source>
</evidence>
<dbReference type="RefSeq" id="WP_190763386.1">
    <property type="nucleotide sequence ID" value="NZ_JACXLD010000002.1"/>
</dbReference>
<dbReference type="EMBL" id="JACXLD010000002">
    <property type="protein sequence ID" value="MBD2858504.1"/>
    <property type="molecule type" value="Genomic_DNA"/>
</dbReference>
<organism evidence="1 2">
    <name type="scientific">Spongiibacter pelagi</name>
    <dbReference type="NCBI Taxonomy" id="2760804"/>
    <lineage>
        <taxon>Bacteria</taxon>
        <taxon>Pseudomonadati</taxon>
        <taxon>Pseudomonadota</taxon>
        <taxon>Gammaproteobacteria</taxon>
        <taxon>Cellvibrionales</taxon>
        <taxon>Spongiibacteraceae</taxon>
        <taxon>Spongiibacter</taxon>
    </lineage>
</organism>
<dbReference type="NCBIfam" id="TIGR02610">
    <property type="entry name" value="PHA_gran_rgn"/>
    <property type="match status" value="1"/>
</dbReference>
<evidence type="ECO:0000313" key="2">
    <source>
        <dbReference type="Proteomes" id="UP000610558"/>
    </source>
</evidence>
<comment type="caution">
    <text evidence="1">The sequence shown here is derived from an EMBL/GenBank/DDBJ whole genome shotgun (WGS) entry which is preliminary data.</text>
</comment>
<dbReference type="InterPro" id="IPR013433">
    <property type="entry name" value="PHA_gran_rgn"/>
</dbReference>
<protein>
    <submittedName>
        <fullName evidence="1">Polyhydroxyalkanoic acid system family protein</fullName>
    </submittedName>
</protein>
<gene>
    <name evidence="1" type="ORF">IB286_05725</name>
</gene>
<dbReference type="Proteomes" id="UP000610558">
    <property type="component" value="Unassembled WGS sequence"/>
</dbReference>
<dbReference type="Pfam" id="PF09650">
    <property type="entry name" value="PHA_gran_rgn"/>
    <property type="match status" value="1"/>
</dbReference>
<dbReference type="AlphaFoldDB" id="A0A927C0K0"/>
<sequence>MSDIAIVQTHTLSESELLELVQMVVDKMEQRYQLVPTWVAENTVSLQRTGVKGMLTFDAQQVEVNIKLGMMMRPLRGTIENAVREALREKLG</sequence>
<keyword evidence="2" id="KW-1185">Reference proteome</keyword>
<reference evidence="1" key="1">
    <citation type="submission" date="2020-09" db="EMBL/GenBank/DDBJ databases">
        <authorList>
            <person name="Yoon J.-W."/>
        </authorList>
    </citation>
    <scope>NUCLEOTIDE SEQUENCE</scope>
    <source>
        <strain evidence="1">KMU-158</strain>
    </source>
</reference>
<name>A0A927C0K0_9GAMM</name>
<accession>A0A927C0K0</accession>
<proteinExistence type="predicted"/>